<proteinExistence type="predicted"/>
<feature type="compositionally biased region" description="Basic residues" evidence="1">
    <location>
        <begin position="1"/>
        <end position="11"/>
    </location>
</feature>
<dbReference type="Proteomes" id="UP001302321">
    <property type="component" value="Unassembled WGS sequence"/>
</dbReference>
<comment type="caution">
    <text evidence="2">The sequence shown here is derived from an EMBL/GenBank/DDBJ whole genome shotgun (WGS) entry which is preliminary data.</text>
</comment>
<evidence type="ECO:0000313" key="3">
    <source>
        <dbReference type="Proteomes" id="UP001302321"/>
    </source>
</evidence>
<feature type="compositionally biased region" description="Basic and acidic residues" evidence="1">
    <location>
        <begin position="12"/>
        <end position="21"/>
    </location>
</feature>
<dbReference type="AlphaFoldDB" id="A0AAN6W9U6"/>
<evidence type="ECO:0000313" key="2">
    <source>
        <dbReference type="EMBL" id="KAK4177896.1"/>
    </source>
</evidence>
<evidence type="ECO:0000256" key="1">
    <source>
        <dbReference type="SAM" id="MobiDB-lite"/>
    </source>
</evidence>
<dbReference type="EMBL" id="MU866152">
    <property type="protein sequence ID" value="KAK4177896.1"/>
    <property type="molecule type" value="Genomic_DNA"/>
</dbReference>
<name>A0AAN6W9U6_9PEZI</name>
<protein>
    <submittedName>
        <fullName evidence="2">Uncharacterized protein</fullName>
    </submittedName>
</protein>
<feature type="region of interest" description="Disordered" evidence="1">
    <location>
        <begin position="1"/>
        <end position="24"/>
    </location>
</feature>
<reference evidence="2" key="1">
    <citation type="journal article" date="2023" name="Mol. Phylogenet. Evol.">
        <title>Genome-scale phylogeny and comparative genomics of the fungal order Sordariales.</title>
        <authorList>
            <person name="Hensen N."/>
            <person name="Bonometti L."/>
            <person name="Westerberg I."/>
            <person name="Brannstrom I.O."/>
            <person name="Guillou S."/>
            <person name="Cros-Aarteil S."/>
            <person name="Calhoun S."/>
            <person name="Haridas S."/>
            <person name="Kuo A."/>
            <person name="Mondo S."/>
            <person name="Pangilinan J."/>
            <person name="Riley R."/>
            <person name="LaButti K."/>
            <person name="Andreopoulos B."/>
            <person name="Lipzen A."/>
            <person name="Chen C."/>
            <person name="Yan M."/>
            <person name="Daum C."/>
            <person name="Ng V."/>
            <person name="Clum A."/>
            <person name="Steindorff A."/>
            <person name="Ohm R.A."/>
            <person name="Martin F."/>
            <person name="Silar P."/>
            <person name="Natvig D.O."/>
            <person name="Lalanne C."/>
            <person name="Gautier V."/>
            <person name="Ament-Velasquez S.L."/>
            <person name="Kruys A."/>
            <person name="Hutchinson M.I."/>
            <person name="Powell A.J."/>
            <person name="Barry K."/>
            <person name="Miller A.N."/>
            <person name="Grigoriev I.V."/>
            <person name="Debuchy R."/>
            <person name="Gladieux P."/>
            <person name="Hiltunen Thoren M."/>
            <person name="Johannesson H."/>
        </authorList>
    </citation>
    <scope>NUCLEOTIDE SEQUENCE</scope>
    <source>
        <strain evidence="2">CBS 892.96</strain>
    </source>
</reference>
<accession>A0AAN6W9U6</accession>
<reference evidence="2" key="2">
    <citation type="submission" date="2023-05" db="EMBL/GenBank/DDBJ databases">
        <authorList>
            <consortium name="Lawrence Berkeley National Laboratory"/>
            <person name="Steindorff A."/>
            <person name="Hensen N."/>
            <person name="Bonometti L."/>
            <person name="Westerberg I."/>
            <person name="Brannstrom I.O."/>
            <person name="Guillou S."/>
            <person name="Cros-Aarteil S."/>
            <person name="Calhoun S."/>
            <person name="Haridas S."/>
            <person name="Kuo A."/>
            <person name="Mondo S."/>
            <person name="Pangilinan J."/>
            <person name="Riley R."/>
            <person name="Labutti K."/>
            <person name="Andreopoulos B."/>
            <person name="Lipzen A."/>
            <person name="Chen C."/>
            <person name="Yanf M."/>
            <person name="Daum C."/>
            <person name="Ng V."/>
            <person name="Clum A."/>
            <person name="Ohm R."/>
            <person name="Martin F."/>
            <person name="Silar P."/>
            <person name="Natvig D."/>
            <person name="Lalanne C."/>
            <person name="Gautier V."/>
            <person name="Ament-Velasquez S.L."/>
            <person name="Kruys A."/>
            <person name="Hutchinson M.I."/>
            <person name="Powell A.J."/>
            <person name="Barry K."/>
            <person name="Miller A.N."/>
            <person name="Grigoriev I.V."/>
            <person name="Debuchy R."/>
            <person name="Gladieux P."/>
            <person name="Thoren M.H."/>
            <person name="Johannesson H."/>
        </authorList>
    </citation>
    <scope>NUCLEOTIDE SEQUENCE</scope>
    <source>
        <strain evidence="2">CBS 892.96</strain>
    </source>
</reference>
<keyword evidence="3" id="KW-1185">Reference proteome</keyword>
<organism evidence="2 3">
    <name type="scientific">Triangularia setosa</name>
    <dbReference type="NCBI Taxonomy" id="2587417"/>
    <lineage>
        <taxon>Eukaryota</taxon>
        <taxon>Fungi</taxon>
        <taxon>Dikarya</taxon>
        <taxon>Ascomycota</taxon>
        <taxon>Pezizomycotina</taxon>
        <taxon>Sordariomycetes</taxon>
        <taxon>Sordariomycetidae</taxon>
        <taxon>Sordariales</taxon>
        <taxon>Podosporaceae</taxon>
        <taxon>Triangularia</taxon>
    </lineage>
</organism>
<gene>
    <name evidence="2" type="ORF">QBC36DRAFT_123399</name>
</gene>
<sequence length="426" mass="47803">MAAPHGTKRHREHDDSNEGRRPAKITIGDTENYPVAFWSDYSQLPRLCWSLRDLDHDRRRSSTTISAPAARNITIARVHTSRSHHSIAFPPPPQVRYLRDLQPSLHTNHPRRNRFQDSHPTSTSRAVIRPAVYNLLHEQNLLDHRIYLPSSPQQSLPPDLEKLLRSLETPIPSLTASSFPPDAFQAFLVKHSHPPADDRLLPDGVLDTIAGHSPAFPHNNIYVALNAMKPVNDIPDIIPVPYAFDGVRPSDLEHKIRDEQEEILVTTKRYELPVAPNFFFESRRDGQGESLRAAAVDGAYGARGMYVLKTYGQKKTGEAGGEGEGLAFSGTYEDGISGRTGRAMKVLRLYAHHVTKAAGCDDSEEGGDVEGRLTYHMTELGSWEMTGSYEEFLKGARAFRNLRLWAAMVRLRVVDEANDRVSLEKK</sequence>